<evidence type="ECO:0000256" key="3">
    <source>
        <dbReference type="ARBA" id="ARBA00022692"/>
    </source>
</evidence>
<comment type="caution">
    <text evidence="10">The sequence shown here is derived from an EMBL/GenBank/DDBJ whole genome shotgun (WGS) entry which is preliminary data.</text>
</comment>
<sequence>MLVYCTLHCNLLSENELFLEQDGEDVCYHSPFLCFVDYGAGDRLAVSQETQVSFASRGRGKLSYIRFRASFSDPSNRLSSWNWKNKDCCAWQGVECDRITRHVTMLDLKYNETTIDNMLQSEMLDSSLLELKHLQYLDLSWISFKRRKIRAFLESMLQHLNFSWANF</sequence>
<gene>
    <name evidence="10" type="ORF">C2S53_008398</name>
</gene>
<dbReference type="AlphaFoldDB" id="A0AAD4NZJ6"/>
<dbReference type="InterPro" id="IPR032675">
    <property type="entry name" value="LRR_dom_sf"/>
</dbReference>
<dbReference type="Gene3D" id="3.80.10.10">
    <property type="entry name" value="Ribonuclease Inhibitor"/>
    <property type="match status" value="1"/>
</dbReference>
<feature type="domain" description="Leucine-rich repeat-containing N-terminal plant-type" evidence="9">
    <location>
        <begin position="66"/>
        <end position="97"/>
    </location>
</feature>
<dbReference type="SUPFAM" id="SSF52058">
    <property type="entry name" value="L domain-like"/>
    <property type="match status" value="1"/>
</dbReference>
<keyword evidence="2" id="KW-0433">Leucine-rich repeat</keyword>
<reference evidence="10 11" key="1">
    <citation type="journal article" date="2021" name="Nat. Commun.">
        <title>Incipient diploidization of the medicinal plant Perilla within 10,000 years.</title>
        <authorList>
            <person name="Zhang Y."/>
            <person name="Shen Q."/>
            <person name="Leng L."/>
            <person name="Zhang D."/>
            <person name="Chen S."/>
            <person name="Shi Y."/>
            <person name="Ning Z."/>
            <person name="Chen S."/>
        </authorList>
    </citation>
    <scope>NUCLEOTIDE SEQUENCE [LARGE SCALE GENOMIC DNA]</scope>
    <source>
        <strain evidence="11">cv. PC099</strain>
    </source>
</reference>
<keyword evidence="4" id="KW-0732">Signal</keyword>
<evidence type="ECO:0000256" key="6">
    <source>
        <dbReference type="ARBA" id="ARBA00022989"/>
    </source>
</evidence>
<name>A0AAD4NZJ6_PERFH</name>
<evidence type="ECO:0000313" key="10">
    <source>
        <dbReference type="EMBL" id="KAH6820482.1"/>
    </source>
</evidence>
<dbReference type="InterPro" id="IPR013210">
    <property type="entry name" value="LRR_N_plant-typ"/>
</dbReference>
<keyword evidence="5" id="KW-0677">Repeat</keyword>
<dbReference type="EMBL" id="SDAM02003674">
    <property type="protein sequence ID" value="KAH6820482.1"/>
    <property type="molecule type" value="Genomic_DNA"/>
</dbReference>
<dbReference type="PANTHER" id="PTHR48063">
    <property type="entry name" value="LRR RECEPTOR-LIKE KINASE"/>
    <property type="match status" value="1"/>
</dbReference>
<keyword evidence="8" id="KW-0325">Glycoprotein</keyword>
<dbReference type="PANTHER" id="PTHR48063:SF112">
    <property type="entry name" value="RECEPTOR LIKE PROTEIN 30-LIKE"/>
    <property type="match status" value="1"/>
</dbReference>
<evidence type="ECO:0000259" key="9">
    <source>
        <dbReference type="Pfam" id="PF08263"/>
    </source>
</evidence>
<keyword evidence="6" id="KW-1133">Transmembrane helix</keyword>
<keyword evidence="3" id="KW-0812">Transmembrane</keyword>
<protein>
    <recommendedName>
        <fullName evidence="9">Leucine-rich repeat-containing N-terminal plant-type domain-containing protein</fullName>
    </recommendedName>
</protein>
<evidence type="ECO:0000313" key="11">
    <source>
        <dbReference type="Proteomes" id="UP001190926"/>
    </source>
</evidence>
<evidence type="ECO:0000256" key="8">
    <source>
        <dbReference type="ARBA" id="ARBA00023180"/>
    </source>
</evidence>
<proteinExistence type="predicted"/>
<keyword evidence="7" id="KW-0472">Membrane</keyword>
<accession>A0AAD4NZJ6</accession>
<evidence type="ECO:0000256" key="2">
    <source>
        <dbReference type="ARBA" id="ARBA00022614"/>
    </source>
</evidence>
<comment type="subcellular location">
    <subcellularLocation>
        <location evidence="1">Membrane</location>
        <topology evidence="1">Single-pass type I membrane protein</topology>
    </subcellularLocation>
</comment>
<evidence type="ECO:0000256" key="5">
    <source>
        <dbReference type="ARBA" id="ARBA00022737"/>
    </source>
</evidence>
<dbReference type="Pfam" id="PF08263">
    <property type="entry name" value="LRRNT_2"/>
    <property type="match status" value="1"/>
</dbReference>
<evidence type="ECO:0000256" key="1">
    <source>
        <dbReference type="ARBA" id="ARBA00004479"/>
    </source>
</evidence>
<dbReference type="Proteomes" id="UP001190926">
    <property type="component" value="Unassembled WGS sequence"/>
</dbReference>
<dbReference type="InterPro" id="IPR046956">
    <property type="entry name" value="RLP23-like"/>
</dbReference>
<dbReference type="GO" id="GO:0016020">
    <property type="term" value="C:membrane"/>
    <property type="evidence" value="ECO:0007669"/>
    <property type="project" value="UniProtKB-SubCell"/>
</dbReference>
<keyword evidence="11" id="KW-1185">Reference proteome</keyword>
<organism evidence="10 11">
    <name type="scientific">Perilla frutescens var. hirtella</name>
    <name type="common">Perilla citriodora</name>
    <name type="synonym">Perilla setoyensis</name>
    <dbReference type="NCBI Taxonomy" id="608512"/>
    <lineage>
        <taxon>Eukaryota</taxon>
        <taxon>Viridiplantae</taxon>
        <taxon>Streptophyta</taxon>
        <taxon>Embryophyta</taxon>
        <taxon>Tracheophyta</taxon>
        <taxon>Spermatophyta</taxon>
        <taxon>Magnoliopsida</taxon>
        <taxon>eudicotyledons</taxon>
        <taxon>Gunneridae</taxon>
        <taxon>Pentapetalae</taxon>
        <taxon>asterids</taxon>
        <taxon>lamiids</taxon>
        <taxon>Lamiales</taxon>
        <taxon>Lamiaceae</taxon>
        <taxon>Nepetoideae</taxon>
        <taxon>Elsholtzieae</taxon>
        <taxon>Perilla</taxon>
    </lineage>
</organism>
<evidence type="ECO:0000256" key="4">
    <source>
        <dbReference type="ARBA" id="ARBA00022729"/>
    </source>
</evidence>
<evidence type="ECO:0000256" key="7">
    <source>
        <dbReference type="ARBA" id="ARBA00023136"/>
    </source>
</evidence>